<dbReference type="EMBL" id="CCEJ010000007">
    <property type="protein sequence ID" value="CDR34285.1"/>
    <property type="molecule type" value="Genomic_DNA"/>
</dbReference>
<accession>A0A090D240</accession>
<keyword evidence="1" id="KW-0732">Signal</keyword>
<sequence>MKKNICFFVAAMTLFSIPCLASFMPSGLKQEERALFKKKPCCSDCQEGKPCKDKGKAHKERKN</sequence>
<name>A0A090D240_9BACT</name>
<comment type="caution">
    <text evidence="2">The sequence shown here is derived from an EMBL/GenBank/DDBJ whole genome shotgun (WGS) entry which is preliminary data.</text>
</comment>
<proteinExistence type="predicted"/>
<evidence type="ECO:0000313" key="2">
    <source>
        <dbReference type="EMBL" id="CDR34285.1"/>
    </source>
</evidence>
<feature type="chain" id="PRO_5001853887" evidence="1">
    <location>
        <begin position="22"/>
        <end position="63"/>
    </location>
</feature>
<gene>
    <name evidence="2" type="ORF">CSEC_1471</name>
</gene>
<dbReference type="STRING" id="1437425.CSEC_1471"/>
<reference evidence="2" key="1">
    <citation type="submission" date="2013-12" db="EMBL/GenBank/DDBJ databases">
        <authorList>
            <person name="Linke B."/>
        </authorList>
    </citation>
    <scope>NUCLEOTIDE SEQUENCE [LARGE SCALE GENOMIC DNA]</scope>
    <source>
        <strain evidence="2">CRIB-18</strain>
    </source>
</reference>
<keyword evidence="3" id="KW-1185">Reference proteome</keyword>
<dbReference type="RefSeq" id="WP_041017834.1">
    <property type="nucleotide sequence ID" value="NZ_CCEJ010000007.1"/>
</dbReference>
<protein>
    <submittedName>
        <fullName evidence="2">Membrane protein</fullName>
    </submittedName>
</protein>
<feature type="signal peptide" evidence="1">
    <location>
        <begin position="1"/>
        <end position="21"/>
    </location>
</feature>
<dbReference type="AlphaFoldDB" id="A0A090D240"/>
<organism evidence="2 3">
    <name type="scientific">Candidatus Criblamydia sequanensis CRIB-18</name>
    <dbReference type="NCBI Taxonomy" id="1437425"/>
    <lineage>
        <taxon>Bacteria</taxon>
        <taxon>Pseudomonadati</taxon>
        <taxon>Chlamydiota</taxon>
        <taxon>Chlamydiia</taxon>
        <taxon>Parachlamydiales</taxon>
        <taxon>Candidatus Criblamydiaceae</taxon>
        <taxon>Candidatus Criblamydia</taxon>
    </lineage>
</organism>
<evidence type="ECO:0000313" key="3">
    <source>
        <dbReference type="Proteomes" id="UP000031552"/>
    </source>
</evidence>
<dbReference type="Proteomes" id="UP000031552">
    <property type="component" value="Unassembled WGS sequence"/>
</dbReference>
<evidence type="ECO:0000256" key="1">
    <source>
        <dbReference type="SAM" id="SignalP"/>
    </source>
</evidence>
<reference evidence="2" key="2">
    <citation type="submission" date="2014-09" db="EMBL/GenBank/DDBJ databases">
        <title>Criblamydia sequanensis harbors a mega-plasmid encoding arsenite resistance.</title>
        <authorList>
            <person name="Bertelli C."/>
            <person name="Goesmann A."/>
            <person name="Greub G."/>
        </authorList>
    </citation>
    <scope>NUCLEOTIDE SEQUENCE [LARGE SCALE GENOMIC DNA]</scope>
    <source>
        <strain evidence="2">CRIB-18</strain>
    </source>
</reference>